<sequence length="354" mass="38811">MRTSVLPGLGRSAGIDLGILRPAAVVYSDGAREILDFRIGTNDTSAISAAARRIARSCDAVWVERLDFSRKANARGEVLADWQRFVAELEKAGRRSGASIGAVPAEHSSRICPICEYKSGKHAVQVRIWGCIGCRTPLDRDYAAATNVLLRGEPELREILTNAQLHQLAAAEETDVVPGALYEAELFTQIRKTAYSRRRNFTDPGEWRSDVECFAAQLAATMPEPVDPVIVARMIDSITAWSWTHITPEGFSAAQAWRGRRGAAARVQSVITQSQRGGRVPAEIMAEIGRLGAAERRARLAATLPEDLSAEERTQILNRAMLGPGLTAYNEKQKVRAEDLRRRVLAALDLPYPA</sequence>
<dbReference type="Gene3D" id="1.10.340.50">
    <property type="match status" value="1"/>
</dbReference>
<dbReference type="Pfam" id="PF07282">
    <property type="entry name" value="Cas12f1-like_TNB"/>
    <property type="match status" value="1"/>
</dbReference>
<dbReference type="InterPro" id="IPR010095">
    <property type="entry name" value="Cas12f1-like_TNB"/>
</dbReference>
<protein>
    <submittedName>
        <fullName evidence="3">Putative transposase-like DNA-binding protein</fullName>
    </submittedName>
</protein>
<evidence type="ECO:0000313" key="4">
    <source>
        <dbReference type="Proteomes" id="UP000247569"/>
    </source>
</evidence>
<dbReference type="EMBL" id="QJKF01000033">
    <property type="protein sequence ID" value="PXX52290.1"/>
    <property type="molecule type" value="Genomic_DNA"/>
</dbReference>
<keyword evidence="1 3" id="KW-0238">DNA-binding</keyword>
<dbReference type="GO" id="GO:0003677">
    <property type="term" value="F:DNA binding"/>
    <property type="evidence" value="ECO:0007669"/>
    <property type="project" value="UniProtKB-KW"/>
</dbReference>
<reference evidence="3 4" key="1">
    <citation type="submission" date="2018-05" db="EMBL/GenBank/DDBJ databases">
        <title>Genomic Encyclopedia of Type Strains, Phase IV (KMG-IV): sequencing the most valuable type-strain genomes for metagenomic binning, comparative biology and taxonomic classification.</title>
        <authorList>
            <person name="Goeker M."/>
        </authorList>
    </citation>
    <scope>NUCLEOTIDE SEQUENCE [LARGE SCALE GENOMIC DNA]</scope>
    <source>
        <strain evidence="3 4">DSM 44704</strain>
    </source>
</reference>
<evidence type="ECO:0000259" key="2">
    <source>
        <dbReference type="Pfam" id="PF07282"/>
    </source>
</evidence>
<comment type="caution">
    <text evidence="3">The sequence shown here is derived from an EMBL/GenBank/DDBJ whole genome shotgun (WGS) entry which is preliminary data.</text>
</comment>
<gene>
    <name evidence="3" type="ORF">DFR70_13322</name>
</gene>
<accession>A0A318K064</accession>
<keyword evidence="4" id="KW-1185">Reference proteome</keyword>
<proteinExistence type="predicted"/>
<evidence type="ECO:0000313" key="3">
    <source>
        <dbReference type="EMBL" id="PXX52290.1"/>
    </source>
</evidence>
<feature type="domain" description="Cas12f1-like TNB" evidence="2">
    <location>
        <begin position="82"/>
        <end position="148"/>
    </location>
</feature>
<dbReference type="RefSeq" id="WP_040741859.1">
    <property type="nucleotide sequence ID" value="NZ_QJKF01000033.1"/>
</dbReference>
<evidence type="ECO:0000256" key="1">
    <source>
        <dbReference type="ARBA" id="ARBA00023125"/>
    </source>
</evidence>
<dbReference type="AlphaFoldDB" id="A0A318K064"/>
<organism evidence="3 4">
    <name type="scientific">Nocardia tenerifensis</name>
    <dbReference type="NCBI Taxonomy" id="228006"/>
    <lineage>
        <taxon>Bacteria</taxon>
        <taxon>Bacillati</taxon>
        <taxon>Actinomycetota</taxon>
        <taxon>Actinomycetes</taxon>
        <taxon>Mycobacteriales</taxon>
        <taxon>Nocardiaceae</taxon>
        <taxon>Nocardia</taxon>
    </lineage>
</organism>
<dbReference type="Proteomes" id="UP000247569">
    <property type="component" value="Unassembled WGS sequence"/>
</dbReference>
<name>A0A318K064_9NOCA</name>